<evidence type="ECO:0000313" key="1">
    <source>
        <dbReference type="EMBL" id="KAK2631013.1"/>
    </source>
</evidence>
<dbReference type="Proteomes" id="UP000030711">
    <property type="component" value="Unassembled WGS sequence"/>
</dbReference>
<protein>
    <submittedName>
        <fullName evidence="1">Uncharacterized protein</fullName>
    </submittedName>
</protein>
<organism evidence="1 2">
    <name type="scientific">Eucalyptus grandis</name>
    <name type="common">Flooded gum</name>
    <dbReference type="NCBI Taxonomy" id="71139"/>
    <lineage>
        <taxon>Eukaryota</taxon>
        <taxon>Viridiplantae</taxon>
        <taxon>Streptophyta</taxon>
        <taxon>Embryophyta</taxon>
        <taxon>Tracheophyta</taxon>
        <taxon>Spermatophyta</taxon>
        <taxon>Magnoliopsida</taxon>
        <taxon>eudicotyledons</taxon>
        <taxon>Gunneridae</taxon>
        <taxon>Pentapetalae</taxon>
        <taxon>rosids</taxon>
        <taxon>malvids</taxon>
        <taxon>Myrtales</taxon>
        <taxon>Myrtaceae</taxon>
        <taxon>Myrtoideae</taxon>
        <taxon>Eucalypteae</taxon>
        <taxon>Eucalyptus</taxon>
    </lineage>
</organism>
<name>A0AAD9T8I6_EUCGR</name>
<accession>A0AAD9T8I6</accession>
<evidence type="ECO:0000313" key="2">
    <source>
        <dbReference type="Proteomes" id="UP000030711"/>
    </source>
</evidence>
<sequence length="73" mass="8478">MDNSVRSKPEVWRKSLNQPCCFHVFGINMTNNRWVARKLKSKCFATAVAEQNCKVTPTMIVVSARNMHYFWLG</sequence>
<dbReference type="AlphaFoldDB" id="A0AAD9T8I6"/>
<keyword evidence="2" id="KW-1185">Reference proteome</keyword>
<comment type="caution">
    <text evidence="1">The sequence shown here is derived from an EMBL/GenBank/DDBJ whole genome shotgun (WGS) entry which is preliminary data.</text>
</comment>
<proteinExistence type="predicted"/>
<dbReference type="EMBL" id="MU851652">
    <property type="protein sequence ID" value="KAK2631013.1"/>
    <property type="molecule type" value="Genomic_DNA"/>
</dbReference>
<reference evidence="1 2" key="1">
    <citation type="journal article" date="2014" name="Nature">
        <title>The genome of Eucalyptus grandis.</title>
        <authorList>
            <person name="Myburg A.A."/>
            <person name="Grattapaglia D."/>
            <person name="Tuskan G.A."/>
            <person name="Hellsten U."/>
            <person name="Hayes R.D."/>
            <person name="Grimwood J."/>
            <person name="Jenkins J."/>
            <person name="Lindquist E."/>
            <person name="Tice H."/>
            <person name="Bauer D."/>
            <person name="Goodstein D.M."/>
            <person name="Dubchak I."/>
            <person name="Poliakov A."/>
            <person name="Mizrachi E."/>
            <person name="Kullan A.R."/>
            <person name="Hussey S.G."/>
            <person name="Pinard D."/>
            <person name="van der Merwe K."/>
            <person name="Singh P."/>
            <person name="van Jaarsveld I."/>
            <person name="Silva-Junior O.B."/>
            <person name="Togawa R.C."/>
            <person name="Pappas M.R."/>
            <person name="Faria D.A."/>
            <person name="Sansaloni C.P."/>
            <person name="Petroli C.D."/>
            <person name="Yang X."/>
            <person name="Ranjan P."/>
            <person name="Tschaplinski T.J."/>
            <person name="Ye C.Y."/>
            <person name="Li T."/>
            <person name="Sterck L."/>
            <person name="Vanneste K."/>
            <person name="Murat F."/>
            <person name="Soler M."/>
            <person name="Clemente H.S."/>
            <person name="Saidi N."/>
            <person name="Cassan-Wang H."/>
            <person name="Dunand C."/>
            <person name="Hefer C.A."/>
            <person name="Bornberg-Bauer E."/>
            <person name="Kersting A.R."/>
            <person name="Vining K."/>
            <person name="Amarasinghe V."/>
            <person name="Ranik M."/>
            <person name="Naithani S."/>
            <person name="Elser J."/>
            <person name="Boyd A.E."/>
            <person name="Liston A."/>
            <person name="Spatafora J.W."/>
            <person name="Dharmwardhana P."/>
            <person name="Raja R."/>
            <person name="Sullivan C."/>
            <person name="Romanel E."/>
            <person name="Alves-Ferreira M."/>
            <person name="Kulheim C."/>
            <person name="Foley W."/>
            <person name="Carocha V."/>
            <person name="Paiva J."/>
            <person name="Kudrna D."/>
            <person name="Brommonschenkel S.H."/>
            <person name="Pasquali G."/>
            <person name="Byrne M."/>
            <person name="Rigault P."/>
            <person name="Tibbits J."/>
            <person name="Spokevicius A."/>
            <person name="Jones R.C."/>
            <person name="Steane D.A."/>
            <person name="Vaillancourt R.E."/>
            <person name="Potts B.M."/>
            <person name="Joubert F."/>
            <person name="Barry K."/>
            <person name="Pappas G.J."/>
            <person name="Strauss S.H."/>
            <person name="Jaiswal P."/>
            <person name="Grima-Pettenati J."/>
            <person name="Salse J."/>
            <person name="Van de Peer Y."/>
            <person name="Rokhsar D.S."/>
            <person name="Schmutz J."/>
        </authorList>
    </citation>
    <scope>NUCLEOTIDE SEQUENCE [LARGE SCALE GENOMIC DNA]</scope>
    <source>
        <strain evidence="2">cv. BRASUZ1</strain>
        <tissue evidence="1">Leaf extractions</tissue>
    </source>
</reference>
<gene>
    <name evidence="1" type="ORF">EUGRSUZ_L03551</name>
</gene>